<reference evidence="1" key="2">
    <citation type="journal article" date="2015" name="Fish Shellfish Immunol.">
        <title>Early steps in the European eel (Anguilla anguilla)-Vibrio vulnificus interaction in the gills: Role of the RtxA13 toxin.</title>
        <authorList>
            <person name="Callol A."/>
            <person name="Pajuelo D."/>
            <person name="Ebbesson L."/>
            <person name="Teles M."/>
            <person name="MacKenzie S."/>
            <person name="Amaro C."/>
        </authorList>
    </citation>
    <scope>NUCLEOTIDE SEQUENCE</scope>
</reference>
<evidence type="ECO:0000313" key="1">
    <source>
        <dbReference type="EMBL" id="JAH69590.1"/>
    </source>
</evidence>
<sequence length="34" mass="3792">MMFQGRKTGEFWQLCLHTIMCGISIATSGGPIYI</sequence>
<name>A0A0E9UWL6_ANGAN</name>
<protein>
    <submittedName>
        <fullName evidence="1">Uncharacterized protein</fullName>
    </submittedName>
</protein>
<dbReference type="EMBL" id="GBXM01038987">
    <property type="protein sequence ID" value="JAH69590.1"/>
    <property type="molecule type" value="Transcribed_RNA"/>
</dbReference>
<proteinExistence type="predicted"/>
<organism evidence="1">
    <name type="scientific">Anguilla anguilla</name>
    <name type="common">European freshwater eel</name>
    <name type="synonym">Muraena anguilla</name>
    <dbReference type="NCBI Taxonomy" id="7936"/>
    <lineage>
        <taxon>Eukaryota</taxon>
        <taxon>Metazoa</taxon>
        <taxon>Chordata</taxon>
        <taxon>Craniata</taxon>
        <taxon>Vertebrata</taxon>
        <taxon>Euteleostomi</taxon>
        <taxon>Actinopterygii</taxon>
        <taxon>Neopterygii</taxon>
        <taxon>Teleostei</taxon>
        <taxon>Anguilliformes</taxon>
        <taxon>Anguillidae</taxon>
        <taxon>Anguilla</taxon>
    </lineage>
</organism>
<accession>A0A0E9UWL6</accession>
<dbReference type="AlphaFoldDB" id="A0A0E9UWL6"/>
<reference evidence="1" key="1">
    <citation type="submission" date="2014-11" db="EMBL/GenBank/DDBJ databases">
        <authorList>
            <person name="Amaro Gonzalez C."/>
        </authorList>
    </citation>
    <scope>NUCLEOTIDE SEQUENCE</scope>
</reference>